<organism evidence="2 3">
    <name type="scientific">Eumeta variegata</name>
    <name type="common">Bagworm moth</name>
    <name type="synonym">Eumeta japonica</name>
    <dbReference type="NCBI Taxonomy" id="151549"/>
    <lineage>
        <taxon>Eukaryota</taxon>
        <taxon>Metazoa</taxon>
        <taxon>Ecdysozoa</taxon>
        <taxon>Arthropoda</taxon>
        <taxon>Hexapoda</taxon>
        <taxon>Insecta</taxon>
        <taxon>Pterygota</taxon>
        <taxon>Neoptera</taxon>
        <taxon>Endopterygota</taxon>
        <taxon>Lepidoptera</taxon>
        <taxon>Glossata</taxon>
        <taxon>Ditrysia</taxon>
        <taxon>Tineoidea</taxon>
        <taxon>Psychidae</taxon>
        <taxon>Oiketicinae</taxon>
        <taxon>Eumeta</taxon>
    </lineage>
</organism>
<sequence length="148" mass="16060">MTRYRLPSSVAFAQLGAHTRPLSAHRRAAFSRALQFVDSEPPPPPARFPPPARNCTALALRCVSVRVRKKRTQCGEGWAADGRYRRRGRAADGAHGAAAVADRHPRVQPAPAGRRVASAPAPCARVPVLTTDLSHMTTVKSHRDLSED</sequence>
<dbReference type="Proteomes" id="UP000299102">
    <property type="component" value="Unassembled WGS sequence"/>
</dbReference>
<evidence type="ECO:0000313" key="3">
    <source>
        <dbReference type="Proteomes" id="UP000299102"/>
    </source>
</evidence>
<reference evidence="2 3" key="1">
    <citation type="journal article" date="2019" name="Commun. Biol.">
        <title>The bagworm genome reveals a unique fibroin gene that provides high tensile strength.</title>
        <authorList>
            <person name="Kono N."/>
            <person name="Nakamura H."/>
            <person name="Ohtoshi R."/>
            <person name="Tomita M."/>
            <person name="Numata K."/>
            <person name="Arakawa K."/>
        </authorList>
    </citation>
    <scope>NUCLEOTIDE SEQUENCE [LARGE SCALE GENOMIC DNA]</scope>
</reference>
<feature type="region of interest" description="Disordered" evidence="1">
    <location>
        <begin position="89"/>
        <end position="119"/>
    </location>
</feature>
<protein>
    <submittedName>
        <fullName evidence="2">Uncharacterized protein</fullName>
    </submittedName>
</protein>
<feature type="compositionally biased region" description="Low complexity" evidence="1">
    <location>
        <begin position="91"/>
        <end position="100"/>
    </location>
</feature>
<proteinExistence type="predicted"/>
<keyword evidence="3" id="KW-1185">Reference proteome</keyword>
<evidence type="ECO:0000313" key="2">
    <source>
        <dbReference type="EMBL" id="GBP33147.1"/>
    </source>
</evidence>
<dbReference type="EMBL" id="BGZK01000270">
    <property type="protein sequence ID" value="GBP33147.1"/>
    <property type="molecule type" value="Genomic_DNA"/>
</dbReference>
<gene>
    <name evidence="2" type="ORF">EVAR_14828_1</name>
</gene>
<name>A0A4C1V4F0_EUMVA</name>
<evidence type="ECO:0000256" key="1">
    <source>
        <dbReference type="SAM" id="MobiDB-lite"/>
    </source>
</evidence>
<dbReference type="AlphaFoldDB" id="A0A4C1V4F0"/>
<comment type="caution">
    <text evidence="2">The sequence shown here is derived from an EMBL/GenBank/DDBJ whole genome shotgun (WGS) entry which is preliminary data.</text>
</comment>
<accession>A0A4C1V4F0</accession>